<accession>A0A072TNH1</accession>
<evidence type="ECO:0000256" key="1">
    <source>
        <dbReference type="SAM" id="Phobius"/>
    </source>
</evidence>
<keyword evidence="1" id="KW-0472">Membrane</keyword>
<gene>
    <name evidence="2" type="ordered locus">MTR_8g036210</name>
</gene>
<evidence type="ECO:0000313" key="2">
    <source>
        <dbReference type="EMBL" id="KEH19054.1"/>
    </source>
</evidence>
<protein>
    <submittedName>
        <fullName evidence="2">Transmembrane protein, putative</fullName>
    </submittedName>
</protein>
<dbReference type="EMBL" id="CM001224">
    <property type="protein sequence ID" value="KEH19054.1"/>
    <property type="molecule type" value="Genomic_DNA"/>
</dbReference>
<dbReference type="Proteomes" id="UP000002051">
    <property type="component" value="Chromosome 8"/>
</dbReference>
<proteinExistence type="predicted"/>
<sequence>MIYKFKVPSFQSYFVTIIVLSILLQIMYSMRGPNTWKLIAILLEKSCMQTY</sequence>
<keyword evidence="4" id="KW-1185">Reference proteome</keyword>
<reference evidence="2 4" key="2">
    <citation type="journal article" date="2014" name="BMC Genomics">
        <title>An improved genome release (version Mt4.0) for the model legume Medicago truncatula.</title>
        <authorList>
            <person name="Tang H."/>
            <person name="Krishnakumar V."/>
            <person name="Bidwell S."/>
            <person name="Rosen B."/>
            <person name="Chan A."/>
            <person name="Zhou S."/>
            <person name="Gentzbittel L."/>
            <person name="Childs K.L."/>
            <person name="Yandell M."/>
            <person name="Gundlach H."/>
            <person name="Mayer K.F."/>
            <person name="Schwartz D.C."/>
            <person name="Town C.D."/>
        </authorList>
    </citation>
    <scope>GENOME REANNOTATION</scope>
    <source>
        <strain evidence="2">A17</strain>
        <strain evidence="3 4">cv. Jemalong A17</strain>
    </source>
</reference>
<reference evidence="2 4" key="1">
    <citation type="journal article" date="2011" name="Nature">
        <title>The Medicago genome provides insight into the evolution of rhizobial symbioses.</title>
        <authorList>
            <person name="Young N.D."/>
            <person name="Debelle F."/>
            <person name="Oldroyd G.E."/>
            <person name="Geurts R."/>
            <person name="Cannon S.B."/>
            <person name="Udvardi M.K."/>
            <person name="Benedito V.A."/>
            <person name="Mayer K.F."/>
            <person name="Gouzy J."/>
            <person name="Schoof H."/>
            <person name="Van de Peer Y."/>
            <person name="Proost S."/>
            <person name="Cook D.R."/>
            <person name="Meyers B.C."/>
            <person name="Spannagl M."/>
            <person name="Cheung F."/>
            <person name="De Mita S."/>
            <person name="Krishnakumar V."/>
            <person name="Gundlach H."/>
            <person name="Zhou S."/>
            <person name="Mudge J."/>
            <person name="Bharti A.K."/>
            <person name="Murray J.D."/>
            <person name="Naoumkina M.A."/>
            <person name="Rosen B."/>
            <person name="Silverstein K.A."/>
            <person name="Tang H."/>
            <person name="Rombauts S."/>
            <person name="Zhao P.X."/>
            <person name="Zhou P."/>
            <person name="Barbe V."/>
            <person name="Bardou P."/>
            <person name="Bechner M."/>
            <person name="Bellec A."/>
            <person name="Berger A."/>
            <person name="Berges H."/>
            <person name="Bidwell S."/>
            <person name="Bisseling T."/>
            <person name="Choisne N."/>
            <person name="Couloux A."/>
            <person name="Denny R."/>
            <person name="Deshpande S."/>
            <person name="Dai X."/>
            <person name="Doyle J.J."/>
            <person name="Dudez A.M."/>
            <person name="Farmer A.D."/>
            <person name="Fouteau S."/>
            <person name="Franken C."/>
            <person name="Gibelin C."/>
            <person name="Gish J."/>
            <person name="Goldstein S."/>
            <person name="Gonzalez A.J."/>
            <person name="Green P.J."/>
            <person name="Hallab A."/>
            <person name="Hartog M."/>
            <person name="Hua A."/>
            <person name="Humphray S.J."/>
            <person name="Jeong D.H."/>
            <person name="Jing Y."/>
            <person name="Jocker A."/>
            <person name="Kenton S.M."/>
            <person name="Kim D.J."/>
            <person name="Klee K."/>
            <person name="Lai H."/>
            <person name="Lang C."/>
            <person name="Lin S."/>
            <person name="Macmil S.L."/>
            <person name="Magdelenat G."/>
            <person name="Matthews L."/>
            <person name="McCorrison J."/>
            <person name="Monaghan E.L."/>
            <person name="Mun J.H."/>
            <person name="Najar F.Z."/>
            <person name="Nicholson C."/>
            <person name="Noirot C."/>
            <person name="O'Bleness M."/>
            <person name="Paule C.R."/>
            <person name="Poulain J."/>
            <person name="Prion F."/>
            <person name="Qin B."/>
            <person name="Qu C."/>
            <person name="Retzel E.F."/>
            <person name="Riddle C."/>
            <person name="Sallet E."/>
            <person name="Samain S."/>
            <person name="Samson N."/>
            <person name="Sanders I."/>
            <person name="Saurat O."/>
            <person name="Scarpelli C."/>
            <person name="Schiex T."/>
            <person name="Segurens B."/>
            <person name="Severin A.J."/>
            <person name="Sherrier D.J."/>
            <person name="Shi R."/>
            <person name="Sims S."/>
            <person name="Singer S.R."/>
            <person name="Sinharoy S."/>
            <person name="Sterck L."/>
            <person name="Viollet A."/>
            <person name="Wang B.B."/>
            <person name="Wang K."/>
            <person name="Wang M."/>
            <person name="Wang X."/>
            <person name="Warfsmann J."/>
            <person name="Weissenbach J."/>
            <person name="White D.D."/>
            <person name="White J.D."/>
            <person name="Wiley G.B."/>
            <person name="Wincker P."/>
            <person name="Xing Y."/>
            <person name="Yang L."/>
            <person name="Yao Z."/>
            <person name="Ying F."/>
            <person name="Zhai J."/>
            <person name="Zhou L."/>
            <person name="Zuber A."/>
            <person name="Denarie J."/>
            <person name="Dixon R.A."/>
            <person name="May G.D."/>
            <person name="Schwartz D.C."/>
            <person name="Rogers J."/>
            <person name="Quetier F."/>
            <person name="Town C.D."/>
            <person name="Roe B.A."/>
        </authorList>
    </citation>
    <scope>NUCLEOTIDE SEQUENCE [LARGE SCALE GENOMIC DNA]</scope>
    <source>
        <strain evidence="2">A17</strain>
        <strain evidence="3 4">cv. Jemalong A17</strain>
    </source>
</reference>
<evidence type="ECO:0000313" key="4">
    <source>
        <dbReference type="Proteomes" id="UP000002051"/>
    </source>
</evidence>
<feature type="transmembrane region" description="Helical" evidence="1">
    <location>
        <begin position="12"/>
        <end position="30"/>
    </location>
</feature>
<dbReference type="EnsemblPlants" id="KEH19054">
    <property type="protein sequence ID" value="KEH19054"/>
    <property type="gene ID" value="MTR_8g036210"/>
</dbReference>
<evidence type="ECO:0000313" key="3">
    <source>
        <dbReference type="EnsemblPlants" id="KEH19054"/>
    </source>
</evidence>
<organism evidence="2 4">
    <name type="scientific">Medicago truncatula</name>
    <name type="common">Barrel medic</name>
    <name type="synonym">Medicago tribuloides</name>
    <dbReference type="NCBI Taxonomy" id="3880"/>
    <lineage>
        <taxon>Eukaryota</taxon>
        <taxon>Viridiplantae</taxon>
        <taxon>Streptophyta</taxon>
        <taxon>Embryophyta</taxon>
        <taxon>Tracheophyta</taxon>
        <taxon>Spermatophyta</taxon>
        <taxon>Magnoliopsida</taxon>
        <taxon>eudicotyledons</taxon>
        <taxon>Gunneridae</taxon>
        <taxon>Pentapetalae</taxon>
        <taxon>rosids</taxon>
        <taxon>fabids</taxon>
        <taxon>Fabales</taxon>
        <taxon>Fabaceae</taxon>
        <taxon>Papilionoideae</taxon>
        <taxon>50 kb inversion clade</taxon>
        <taxon>NPAAA clade</taxon>
        <taxon>Hologalegina</taxon>
        <taxon>IRL clade</taxon>
        <taxon>Trifolieae</taxon>
        <taxon>Medicago</taxon>
    </lineage>
</organism>
<dbReference type="HOGENOM" id="CLU_3109484_0_0_1"/>
<name>A0A072TNH1_MEDTR</name>
<keyword evidence="1" id="KW-1133">Transmembrane helix</keyword>
<keyword evidence="1 2" id="KW-0812">Transmembrane</keyword>
<dbReference type="AlphaFoldDB" id="A0A072TNH1"/>
<reference evidence="3" key="3">
    <citation type="submission" date="2015-04" db="UniProtKB">
        <authorList>
            <consortium name="EnsemblPlants"/>
        </authorList>
    </citation>
    <scope>IDENTIFICATION</scope>
    <source>
        <strain evidence="3">cv. Jemalong A17</strain>
    </source>
</reference>